<dbReference type="GO" id="GO:0022857">
    <property type="term" value="F:transmembrane transporter activity"/>
    <property type="evidence" value="ECO:0007669"/>
    <property type="project" value="TreeGrafter"/>
</dbReference>
<keyword evidence="3 6" id="KW-0812">Transmembrane</keyword>
<feature type="domain" description="MacB-like periplasmic core" evidence="8">
    <location>
        <begin position="20"/>
        <end position="227"/>
    </location>
</feature>
<evidence type="ECO:0000256" key="3">
    <source>
        <dbReference type="ARBA" id="ARBA00022692"/>
    </source>
</evidence>
<dbReference type="RefSeq" id="WP_121987918.1">
    <property type="nucleotide sequence ID" value="NZ_OUNR01000001.1"/>
</dbReference>
<dbReference type="Proteomes" id="UP000248168">
    <property type="component" value="Unassembled WGS sequence"/>
</dbReference>
<dbReference type="EMBL" id="OUNR01000001">
    <property type="protein sequence ID" value="SPP63375.1"/>
    <property type="molecule type" value="Genomic_DNA"/>
</dbReference>
<dbReference type="Pfam" id="PF12704">
    <property type="entry name" value="MacB_PCD"/>
    <property type="match status" value="1"/>
</dbReference>
<keyword evidence="2" id="KW-1003">Cell membrane</keyword>
<proteinExistence type="predicted"/>
<organism evidence="9 10">
    <name type="scientific">Nitrospira lenta</name>
    <dbReference type="NCBI Taxonomy" id="1436998"/>
    <lineage>
        <taxon>Bacteria</taxon>
        <taxon>Pseudomonadati</taxon>
        <taxon>Nitrospirota</taxon>
        <taxon>Nitrospiria</taxon>
        <taxon>Nitrospirales</taxon>
        <taxon>Nitrospiraceae</taxon>
        <taxon>Nitrospira</taxon>
    </lineage>
</organism>
<dbReference type="OrthoDB" id="241967at2"/>
<sequence length="390" mass="41334">MTLLLAYSLRNVWVRSSTAALTIAGLALVSLILLAVLMLGNGLNRALIESGSPDNVLLLRKGATTEIASGIYRDQAHIVSTLADIARTPGGAPLAIPELVALISLAKSGTDSPANVVVRGTQPEAFALRPQVRLTQGRAWQPGTTEIVIGAQIAARFLRDGIGTHLRIGKRDWLVVGIAEAQGTAFESEIWGDVDQLMSAYGRDSYSSLTLRLSSLSAFHALDAAIAADTRLLLQVKREREYYLEKSLAMATFIRLLGFTFTFIFAVGAVLGGTMTMYGAVASRTREIGMLRALGFKPRQILSAFLFESLLLGALAGLLAIGGGTALQFVTLSTMNFSTFSELAFRLTLTPASALITMAFALGISMIGGIPPAVRAARLSVAAALRAPGR</sequence>
<comment type="subcellular location">
    <subcellularLocation>
        <location evidence="1">Cell membrane</location>
        <topology evidence="1">Multi-pass membrane protein</topology>
    </subcellularLocation>
</comment>
<feature type="transmembrane region" description="Helical" evidence="6">
    <location>
        <begin position="343"/>
        <end position="370"/>
    </location>
</feature>
<keyword evidence="5 6" id="KW-0472">Membrane</keyword>
<dbReference type="GO" id="GO:0005886">
    <property type="term" value="C:plasma membrane"/>
    <property type="evidence" value="ECO:0007669"/>
    <property type="project" value="UniProtKB-SubCell"/>
</dbReference>
<dbReference type="AlphaFoldDB" id="A0A330L0V3"/>
<gene>
    <name evidence="9" type="ORF">NITLEN_10461</name>
</gene>
<dbReference type="InParanoid" id="A0A330L0V3"/>
<dbReference type="PANTHER" id="PTHR30572">
    <property type="entry name" value="MEMBRANE COMPONENT OF TRANSPORTER-RELATED"/>
    <property type="match status" value="1"/>
</dbReference>
<evidence type="ECO:0000256" key="5">
    <source>
        <dbReference type="ARBA" id="ARBA00023136"/>
    </source>
</evidence>
<feature type="transmembrane region" description="Helical" evidence="6">
    <location>
        <begin position="248"/>
        <end position="281"/>
    </location>
</feature>
<feature type="transmembrane region" description="Helical" evidence="6">
    <location>
        <begin position="301"/>
        <end position="323"/>
    </location>
</feature>
<accession>A0A330L0V3</accession>
<dbReference type="InterPro" id="IPR050250">
    <property type="entry name" value="Macrolide_Exporter_MacB"/>
</dbReference>
<evidence type="ECO:0000256" key="4">
    <source>
        <dbReference type="ARBA" id="ARBA00022989"/>
    </source>
</evidence>
<evidence type="ECO:0000259" key="8">
    <source>
        <dbReference type="Pfam" id="PF12704"/>
    </source>
</evidence>
<feature type="domain" description="ABC3 transporter permease C-terminal" evidence="7">
    <location>
        <begin position="260"/>
        <end position="380"/>
    </location>
</feature>
<evidence type="ECO:0000256" key="1">
    <source>
        <dbReference type="ARBA" id="ARBA00004651"/>
    </source>
</evidence>
<evidence type="ECO:0008006" key="11">
    <source>
        <dbReference type="Google" id="ProtNLM"/>
    </source>
</evidence>
<dbReference type="InterPro" id="IPR003838">
    <property type="entry name" value="ABC3_permease_C"/>
</dbReference>
<dbReference type="PANTHER" id="PTHR30572:SF15">
    <property type="entry name" value="ABC TRANSPORTER PERMEASE"/>
    <property type="match status" value="1"/>
</dbReference>
<evidence type="ECO:0000259" key="7">
    <source>
        <dbReference type="Pfam" id="PF02687"/>
    </source>
</evidence>
<evidence type="ECO:0000313" key="10">
    <source>
        <dbReference type="Proteomes" id="UP000248168"/>
    </source>
</evidence>
<dbReference type="Pfam" id="PF02687">
    <property type="entry name" value="FtsX"/>
    <property type="match status" value="1"/>
</dbReference>
<keyword evidence="4 6" id="KW-1133">Transmembrane helix</keyword>
<evidence type="ECO:0000313" key="9">
    <source>
        <dbReference type="EMBL" id="SPP63375.1"/>
    </source>
</evidence>
<evidence type="ECO:0000256" key="6">
    <source>
        <dbReference type="SAM" id="Phobius"/>
    </source>
</evidence>
<evidence type="ECO:0000256" key="2">
    <source>
        <dbReference type="ARBA" id="ARBA00022475"/>
    </source>
</evidence>
<dbReference type="InterPro" id="IPR025857">
    <property type="entry name" value="MacB_PCD"/>
</dbReference>
<reference evidence="10" key="1">
    <citation type="submission" date="2018-04" db="EMBL/GenBank/DDBJ databases">
        <authorList>
            <person name="Lucker S."/>
            <person name="Sakoula D."/>
        </authorList>
    </citation>
    <scope>NUCLEOTIDE SEQUENCE [LARGE SCALE GENOMIC DNA]</scope>
</reference>
<protein>
    <recommendedName>
        <fullName evidence="11">ABC-type transport system, permease component</fullName>
    </recommendedName>
</protein>
<feature type="transmembrane region" description="Helical" evidence="6">
    <location>
        <begin position="20"/>
        <end position="40"/>
    </location>
</feature>
<keyword evidence="10" id="KW-1185">Reference proteome</keyword>
<name>A0A330L0V3_9BACT</name>